<dbReference type="Pfam" id="PF00582">
    <property type="entry name" value="Usp"/>
    <property type="match status" value="1"/>
</dbReference>
<dbReference type="Gene3D" id="3.40.50.620">
    <property type="entry name" value="HUPs"/>
    <property type="match status" value="1"/>
</dbReference>
<dbReference type="InterPro" id="IPR014729">
    <property type="entry name" value="Rossmann-like_a/b/a_fold"/>
</dbReference>
<feature type="compositionally biased region" description="Gly residues" evidence="1">
    <location>
        <begin position="26"/>
        <end position="37"/>
    </location>
</feature>
<organism evidence="3 4">
    <name type="scientific">Klenkia sesuvii</name>
    <dbReference type="NCBI Taxonomy" id="3103137"/>
    <lineage>
        <taxon>Bacteria</taxon>
        <taxon>Bacillati</taxon>
        <taxon>Actinomycetota</taxon>
        <taxon>Actinomycetes</taxon>
        <taxon>Geodermatophilales</taxon>
        <taxon>Geodermatophilaceae</taxon>
        <taxon>Klenkia</taxon>
    </lineage>
</organism>
<dbReference type="RefSeq" id="WP_336404312.1">
    <property type="nucleotide sequence ID" value="NZ_JBAPLU010000009.1"/>
</dbReference>
<dbReference type="SUPFAM" id="SSF52402">
    <property type="entry name" value="Adenine nucleotide alpha hydrolases-like"/>
    <property type="match status" value="1"/>
</dbReference>
<feature type="domain" description="UspA" evidence="2">
    <location>
        <begin position="102"/>
        <end position="195"/>
    </location>
</feature>
<sequence>MHRRGQQGRVGRGLHVGQSRQFDGSGQLGLGQLGFGDHGFSSSRSTPTFRRWRRGRQGPETVACGTWVPGPGRVRRRSLRGRDEEGHVDGTAWSHPGPWLACGVSRSAASRAALRWALLEADRRDARLVAVRVWTGGSSAARSACERDLVATVSAAVHDTGVRGRTWVRLVDGDPHLVLAALSEEADLLVLGAHRTPAEG</sequence>
<proteinExistence type="predicted"/>
<dbReference type="CDD" id="cd00293">
    <property type="entry name" value="USP-like"/>
    <property type="match status" value="1"/>
</dbReference>
<dbReference type="InterPro" id="IPR006016">
    <property type="entry name" value="UspA"/>
</dbReference>
<evidence type="ECO:0000259" key="2">
    <source>
        <dbReference type="Pfam" id="PF00582"/>
    </source>
</evidence>
<dbReference type="EMBL" id="JBAPLU010000009">
    <property type="protein sequence ID" value="MEI4272176.1"/>
    <property type="molecule type" value="Genomic_DNA"/>
</dbReference>
<evidence type="ECO:0000313" key="3">
    <source>
        <dbReference type="EMBL" id="MEI4272176.1"/>
    </source>
</evidence>
<accession>A0ABU8DUP7</accession>
<feature type="compositionally biased region" description="Low complexity" evidence="1">
    <location>
        <begin position="38"/>
        <end position="49"/>
    </location>
</feature>
<comment type="caution">
    <text evidence="3">The sequence shown here is derived from an EMBL/GenBank/DDBJ whole genome shotgun (WGS) entry which is preliminary data.</text>
</comment>
<keyword evidence="4" id="KW-1185">Reference proteome</keyword>
<protein>
    <submittedName>
        <fullName evidence="3">Universal stress protein</fullName>
    </submittedName>
</protein>
<name>A0ABU8DUP7_9ACTN</name>
<feature type="compositionally biased region" description="Low complexity" evidence="1">
    <location>
        <begin position="7"/>
        <end position="25"/>
    </location>
</feature>
<evidence type="ECO:0000313" key="4">
    <source>
        <dbReference type="Proteomes" id="UP001361570"/>
    </source>
</evidence>
<dbReference type="Proteomes" id="UP001361570">
    <property type="component" value="Unassembled WGS sequence"/>
</dbReference>
<gene>
    <name evidence="3" type="ORF">TEK04_10615</name>
</gene>
<evidence type="ECO:0000256" key="1">
    <source>
        <dbReference type="SAM" id="MobiDB-lite"/>
    </source>
</evidence>
<reference evidence="3 4" key="1">
    <citation type="submission" date="2024-03" db="EMBL/GenBank/DDBJ databases">
        <title>Draft genome sequence of Klenkia sp. LSe6-5.</title>
        <authorList>
            <person name="Duangmal K."/>
            <person name="Chantavorakit T."/>
        </authorList>
    </citation>
    <scope>NUCLEOTIDE SEQUENCE [LARGE SCALE GENOMIC DNA]</scope>
    <source>
        <strain evidence="3 4">LSe6-5</strain>
    </source>
</reference>
<feature type="region of interest" description="Disordered" evidence="1">
    <location>
        <begin position="1"/>
        <end position="69"/>
    </location>
</feature>